<evidence type="ECO:0000256" key="1">
    <source>
        <dbReference type="ARBA" id="ARBA00004651"/>
    </source>
</evidence>
<dbReference type="InterPro" id="IPR006036">
    <property type="entry name" value="K_uptake_TrkA"/>
</dbReference>
<dbReference type="Pfam" id="PF02254">
    <property type="entry name" value="TrkA_N"/>
    <property type="match status" value="1"/>
</dbReference>
<organism evidence="9 10">
    <name type="scientific">Deinococcus koreensis</name>
    <dbReference type="NCBI Taxonomy" id="2054903"/>
    <lineage>
        <taxon>Bacteria</taxon>
        <taxon>Thermotogati</taxon>
        <taxon>Deinococcota</taxon>
        <taxon>Deinococci</taxon>
        <taxon>Deinococcales</taxon>
        <taxon>Deinococcaceae</taxon>
        <taxon>Deinococcus</taxon>
    </lineage>
</organism>
<dbReference type="InterPro" id="IPR003148">
    <property type="entry name" value="RCK_N"/>
</dbReference>
<comment type="caution">
    <text evidence="9">The sequence shown here is derived from an EMBL/GenBank/DDBJ whole genome shotgun (WGS) entry which is preliminary data.</text>
</comment>
<dbReference type="InterPro" id="IPR050721">
    <property type="entry name" value="Trk_Ktr_HKT_K-transport"/>
</dbReference>
<dbReference type="InterPro" id="IPR036291">
    <property type="entry name" value="NAD(P)-bd_dom_sf"/>
</dbReference>
<keyword evidence="3" id="KW-0406">Ion transport</keyword>
<feature type="transmembrane region" description="Helical" evidence="6">
    <location>
        <begin position="60"/>
        <end position="81"/>
    </location>
</feature>
<gene>
    <name evidence="9" type="ORF">CVO96_06790</name>
</gene>
<keyword evidence="6" id="KW-0472">Membrane</keyword>
<dbReference type="InterPro" id="IPR013099">
    <property type="entry name" value="K_chnl_dom"/>
</dbReference>
<dbReference type="RefSeq" id="WP_103311566.1">
    <property type="nucleotide sequence ID" value="NZ_PPPD01000001.1"/>
</dbReference>
<dbReference type="SUPFAM" id="SSF116726">
    <property type="entry name" value="TrkA C-terminal domain-like"/>
    <property type="match status" value="1"/>
</dbReference>
<protein>
    <recommendedName>
        <fullName evidence="2">Trk system potassium uptake protein TrkA</fullName>
    </recommendedName>
</protein>
<evidence type="ECO:0000256" key="4">
    <source>
        <dbReference type="ARBA" id="ARBA00022958"/>
    </source>
</evidence>
<dbReference type="GO" id="GO:0015079">
    <property type="term" value="F:potassium ion transmembrane transporter activity"/>
    <property type="evidence" value="ECO:0007669"/>
    <property type="project" value="InterPro"/>
</dbReference>
<dbReference type="Gene3D" id="1.10.287.70">
    <property type="match status" value="1"/>
</dbReference>
<keyword evidence="4" id="KW-0630">Potassium</keyword>
<dbReference type="SUPFAM" id="SSF81324">
    <property type="entry name" value="Voltage-gated potassium channels"/>
    <property type="match status" value="1"/>
</dbReference>
<dbReference type="AlphaFoldDB" id="A0A2K3UX56"/>
<reference evidence="9 10" key="1">
    <citation type="submission" date="2018-01" db="EMBL/GenBank/DDBJ databases">
        <title>Deinococcus koreensis sp. nov., a radiation-resistant bacterium isolated from river water.</title>
        <authorList>
            <person name="Choi A."/>
        </authorList>
    </citation>
    <scope>NUCLEOTIDE SEQUENCE [LARGE SCALE GENOMIC DNA]</scope>
    <source>
        <strain evidence="9 10">SJW1-2</strain>
    </source>
</reference>
<feature type="domain" description="RCK N-terminal" evidence="7">
    <location>
        <begin position="106"/>
        <end position="223"/>
    </location>
</feature>
<evidence type="ECO:0000256" key="2">
    <source>
        <dbReference type="ARBA" id="ARBA00017378"/>
    </source>
</evidence>
<keyword evidence="10" id="KW-1185">Reference proteome</keyword>
<evidence type="ECO:0000256" key="6">
    <source>
        <dbReference type="SAM" id="Phobius"/>
    </source>
</evidence>
<evidence type="ECO:0000259" key="8">
    <source>
        <dbReference type="PROSITE" id="PS51202"/>
    </source>
</evidence>
<sequence>MDRRRLLTLLGLLLGLVAFGTAGYRLTQGWNWLDCVFMTVMTLTTVGYGPPEPLNERGKLFSTALMLVGIGLMLYLLTLLAETVIRGLTDPVTAQRRKERRLIHLRHHTIVCGYGQVGEAVCSALLGARREVVVIDHRPEHLEWATARGLHTLVGDATDEDVLRRAGVERAESLVSVINSDPSNLYVVLSARGLNPGLRVIARASDEGAARKMRRAGADEVVNPYQLSGNRIAAMMLAPRLSRLLSGDVTSEHFTVREVSVPEAGVGRTVAELGRETGALVVAVWRAGQALRGRPEEVLQAGDTVLVAGAAAEIEAVEARRLT</sequence>
<dbReference type="EMBL" id="PPPD01000001">
    <property type="protein sequence ID" value="PNY81123.1"/>
    <property type="molecule type" value="Genomic_DNA"/>
</dbReference>
<proteinExistence type="predicted"/>
<evidence type="ECO:0000256" key="5">
    <source>
        <dbReference type="ARBA" id="ARBA00023027"/>
    </source>
</evidence>
<dbReference type="InterPro" id="IPR036721">
    <property type="entry name" value="RCK_C_sf"/>
</dbReference>
<dbReference type="InterPro" id="IPR006037">
    <property type="entry name" value="RCK_C"/>
</dbReference>
<dbReference type="PRINTS" id="PR00335">
    <property type="entry name" value="KUPTAKETRKA"/>
</dbReference>
<dbReference type="Pfam" id="PF02080">
    <property type="entry name" value="TrkA_C"/>
    <property type="match status" value="1"/>
</dbReference>
<name>A0A2K3UX56_9DEIO</name>
<evidence type="ECO:0000259" key="7">
    <source>
        <dbReference type="PROSITE" id="PS51201"/>
    </source>
</evidence>
<comment type="subcellular location">
    <subcellularLocation>
        <location evidence="1">Cell membrane</location>
        <topology evidence="1">Multi-pass membrane protein</topology>
    </subcellularLocation>
</comment>
<keyword evidence="3" id="KW-0633">Potassium transport</keyword>
<dbReference type="Gene3D" id="3.30.70.1450">
    <property type="entry name" value="Regulator of K+ conductance, C-terminal domain"/>
    <property type="match status" value="1"/>
</dbReference>
<evidence type="ECO:0000256" key="3">
    <source>
        <dbReference type="ARBA" id="ARBA00022538"/>
    </source>
</evidence>
<dbReference type="Proteomes" id="UP000236379">
    <property type="component" value="Unassembled WGS sequence"/>
</dbReference>
<dbReference type="PROSITE" id="PS51201">
    <property type="entry name" value="RCK_N"/>
    <property type="match status" value="1"/>
</dbReference>
<accession>A0A2K3UX56</accession>
<dbReference type="GO" id="GO:0005886">
    <property type="term" value="C:plasma membrane"/>
    <property type="evidence" value="ECO:0007669"/>
    <property type="project" value="UniProtKB-SubCell"/>
</dbReference>
<dbReference type="OrthoDB" id="9785285at2"/>
<keyword evidence="5" id="KW-0520">NAD</keyword>
<keyword evidence="3" id="KW-0813">Transport</keyword>
<dbReference type="SUPFAM" id="SSF51735">
    <property type="entry name" value="NAD(P)-binding Rossmann-fold domains"/>
    <property type="match status" value="1"/>
</dbReference>
<evidence type="ECO:0000313" key="9">
    <source>
        <dbReference type="EMBL" id="PNY81123.1"/>
    </source>
</evidence>
<dbReference type="PANTHER" id="PTHR43833">
    <property type="entry name" value="POTASSIUM CHANNEL PROTEIN 2-RELATED-RELATED"/>
    <property type="match status" value="1"/>
</dbReference>
<dbReference type="Gene3D" id="3.40.50.720">
    <property type="entry name" value="NAD(P)-binding Rossmann-like Domain"/>
    <property type="match status" value="1"/>
</dbReference>
<keyword evidence="6" id="KW-0812">Transmembrane</keyword>
<evidence type="ECO:0000313" key="10">
    <source>
        <dbReference type="Proteomes" id="UP000236379"/>
    </source>
</evidence>
<feature type="domain" description="RCK C-terminal" evidence="8">
    <location>
        <begin position="239"/>
        <end position="323"/>
    </location>
</feature>
<dbReference type="PANTHER" id="PTHR43833:SF9">
    <property type="entry name" value="POTASSIUM CHANNEL PROTEIN YUGO-RELATED"/>
    <property type="match status" value="1"/>
</dbReference>
<dbReference type="PROSITE" id="PS51202">
    <property type="entry name" value="RCK_C"/>
    <property type="match status" value="1"/>
</dbReference>
<keyword evidence="6" id="KW-1133">Transmembrane helix</keyword>
<dbReference type="Pfam" id="PF07885">
    <property type="entry name" value="Ion_trans_2"/>
    <property type="match status" value="1"/>
</dbReference>